<name>A0AA47B5C7_9LACO</name>
<evidence type="ECO:0000313" key="3">
    <source>
        <dbReference type="EMBL" id="UZX30334.1"/>
    </source>
</evidence>
<dbReference type="Pfam" id="PF06114">
    <property type="entry name" value="Peptidase_M78"/>
    <property type="match status" value="1"/>
</dbReference>
<comment type="similarity">
    <text evidence="1">Belongs to the short-chain fatty acyl-CoA assimilation regulator (ScfR) family.</text>
</comment>
<dbReference type="Proteomes" id="UP001164557">
    <property type="component" value="Chromosome"/>
</dbReference>
<dbReference type="CDD" id="cd00093">
    <property type="entry name" value="HTH_XRE"/>
    <property type="match status" value="1"/>
</dbReference>
<dbReference type="SUPFAM" id="SSF47413">
    <property type="entry name" value="lambda repressor-like DNA-binding domains"/>
    <property type="match status" value="1"/>
</dbReference>
<evidence type="ECO:0000256" key="1">
    <source>
        <dbReference type="ARBA" id="ARBA00007227"/>
    </source>
</evidence>
<dbReference type="Gene3D" id="1.10.10.2910">
    <property type="match status" value="1"/>
</dbReference>
<dbReference type="InterPro" id="IPR001387">
    <property type="entry name" value="Cro/C1-type_HTH"/>
</dbReference>
<dbReference type="InterPro" id="IPR052345">
    <property type="entry name" value="Rad_response_metalloprotease"/>
</dbReference>
<organism evidence="3 4">
    <name type="scientific">Lactobacillus helsingborgensis</name>
    <dbReference type="NCBI Taxonomy" id="1218494"/>
    <lineage>
        <taxon>Bacteria</taxon>
        <taxon>Bacillati</taxon>
        <taxon>Bacillota</taxon>
        <taxon>Bacilli</taxon>
        <taxon>Lactobacillales</taxon>
        <taxon>Lactobacillaceae</taxon>
        <taxon>Lactobacillus</taxon>
    </lineage>
</organism>
<dbReference type="InterPro" id="IPR010982">
    <property type="entry name" value="Lambda_DNA-bd_dom_sf"/>
</dbReference>
<gene>
    <name evidence="3" type="ORF">LDX53_03815</name>
</gene>
<evidence type="ECO:0000313" key="4">
    <source>
        <dbReference type="Proteomes" id="UP001164557"/>
    </source>
</evidence>
<evidence type="ECO:0000259" key="2">
    <source>
        <dbReference type="PROSITE" id="PS50943"/>
    </source>
</evidence>
<proteinExistence type="inferred from homology"/>
<feature type="domain" description="HTH cro/C1-type" evidence="2">
    <location>
        <begin position="10"/>
        <end position="64"/>
    </location>
</feature>
<dbReference type="PROSITE" id="PS50943">
    <property type="entry name" value="HTH_CROC1"/>
    <property type="match status" value="1"/>
</dbReference>
<dbReference type="EMBL" id="CP084389">
    <property type="protein sequence ID" value="UZX30334.1"/>
    <property type="molecule type" value="Genomic_DNA"/>
</dbReference>
<accession>A0AA47B5C7</accession>
<dbReference type="Pfam" id="PF01381">
    <property type="entry name" value="HTH_3"/>
    <property type="match status" value="1"/>
</dbReference>
<dbReference type="AlphaFoldDB" id="A0AA47B5C7"/>
<dbReference type="RefSeq" id="WP_046327021.1">
    <property type="nucleotide sequence ID" value="NZ_CP084389.1"/>
</dbReference>
<dbReference type="Gene3D" id="1.10.260.40">
    <property type="entry name" value="lambda repressor-like DNA-binding domains"/>
    <property type="match status" value="1"/>
</dbReference>
<dbReference type="InterPro" id="IPR010359">
    <property type="entry name" value="IrrE_HExxH"/>
</dbReference>
<dbReference type="PANTHER" id="PTHR43236">
    <property type="entry name" value="ANTITOXIN HIGA1"/>
    <property type="match status" value="1"/>
</dbReference>
<dbReference type="GO" id="GO:0003677">
    <property type="term" value="F:DNA binding"/>
    <property type="evidence" value="ECO:0007669"/>
    <property type="project" value="InterPro"/>
</dbReference>
<keyword evidence="4" id="KW-1185">Reference proteome</keyword>
<dbReference type="SMART" id="SM00530">
    <property type="entry name" value="HTH_XRE"/>
    <property type="match status" value="1"/>
</dbReference>
<sequence>MEVKFNPNQLKKARLMRGLSMTELAAKSSLSRESISKYELGATKPRGESILKLANALKFPVYFFGKPDIVIPMGTVFFRSQAASTNKLREMQKIRLELAAQSLLYISKYIKLPKLNIPEPLNLKIEKITPEIIQRLASKTRKMWQLGNGPIKNLTNVMEANGIIITETTMHSEKMDAVSTCINDVPLIALTDNNESVMRRRFNLAHELGHILLHNNVENIFDLNNNKYKNLLEKQANQFASYFLIPDESFIDYLVSGSMNFFRQAKLYWNVSIAALIYKANELHLLSENQYIYLQKQISKKHWRKHEPDDNKLPQEHPSIFKTALDMLLDANLVTKQDLISVSGLPIEELEAIFRTSFIEDNINMSTKPYLRLVK</sequence>
<protein>
    <submittedName>
        <fullName evidence="3">ImmA/IrrE family metallo-endopeptidase</fullName>
    </submittedName>
</protein>
<reference evidence="3" key="1">
    <citation type="submission" date="2021-09" db="EMBL/GenBank/DDBJ databases">
        <title>Lactobacillus species from Apis mellifera, Switzerland.</title>
        <authorList>
            <person name="Pfister J."/>
            <person name="Brown A."/>
            <person name="Neumann P."/>
            <person name="Collaud A."/>
            <person name="Retschnig G."/>
            <person name="Perreten V."/>
        </authorList>
    </citation>
    <scope>NUCLEOTIDE SEQUENCE</scope>
    <source>
        <strain evidence="3">IBH002</strain>
    </source>
</reference>
<dbReference type="PANTHER" id="PTHR43236:SF1">
    <property type="entry name" value="BLL7220 PROTEIN"/>
    <property type="match status" value="1"/>
</dbReference>